<gene>
    <name evidence="3" type="ORF">DdX_01220</name>
</gene>
<dbReference type="InterPro" id="IPR002602">
    <property type="entry name" value="DB"/>
</dbReference>
<sequence length="105" mass="11771">MLIKSERHILFYVFVLMPMSAYPPPFITPDVYGCVLPRFTQWIVCYTGGKDNRECCQENGVTAEFENCLDLCNGVNALYLPSLKYAKCPLVSDAIAKCNYDGNSA</sequence>
<dbReference type="AlphaFoldDB" id="A0AAD4RDR5"/>
<dbReference type="Pfam" id="PF01682">
    <property type="entry name" value="DB"/>
    <property type="match status" value="1"/>
</dbReference>
<evidence type="ECO:0000259" key="2">
    <source>
        <dbReference type="Pfam" id="PF01682"/>
    </source>
</evidence>
<dbReference type="EMBL" id="JAKKPZ010000001">
    <property type="protein sequence ID" value="KAI1729006.1"/>
    <property type="molecule type" value="Genomic_DNA"/>
</dbReference>
<proteinExistence type="predicted"/>
<accession>A0AAD4RDR5</accession>
<keyword evidence="4" id="KW-1185">Reference proteome</keyword>
<evidence type="ECO:0000313" key="4">
    <source>
        <dbReference type="Proteomes" id="UP001201812"/>
    </source>
</evidence>
<keyword evidence="1" id="KW-0732">Signal</keyword>
<feature type="domain" description="Domain of unknown function DB" evidence="2">
    <location>
        <begin position="33"/>
        <end position="98"/>
    </location>
</feature>
<reference evidence="3" key="1">
    <citation type="submission" date="2022-01" db="EMBL/GenBank/DDBJ databases">
        <title>Genome Sequence Resource for Two Populations of Ditylenchus destructor, the Migratory Endoparasitic Phytonematode.</title>
        <authorList>
            <person name="Zhang H."/>
            <person name="Lin R."/>
            <person name="Xie B."/>
        </authorList>
    </citation>
    <scope>NUCLEOTIDE SEQUENCE</scope>
    <source>
        <strain evidence="3">BazhouSP</strain>
    </source>
</reference>
<dbReference type="Proteomes" id="UP001201812">
    <property type="component" value="Unassembled WGS sequence"/>
</dbReference>
<organism evidence="3 4">
    <name type="scientific">Ditylenchus destructor</name>
    <dbReference type="NCBI Taxonomy" id="166010"/>
    <lineage>
        <taxon>Eukaryota</taxon>
        <taxon>Metazoa</taxon>
        <taxon>Ecdysozoa</taxon>
        <taxon>Nematoda</taxon>
        <taxon>Chromadorea</taxon>
        <taxon>Rhabditida</taxon>
        <taxon>Tylenchina</taxon>
        <taxon>Tylenchomorpha</taxon>
        <taxon>Sphaerularioidea</taxon>
        <taxon>Anguinidae</taxon>
        <taxon>Anguininae</taxon>
        <taxon>Ditylenchus</taxon>
    </lineage>
</organism>
<comment type="caution">
    <text evidence="3">The sequence shown here is derived from an EMBL/GenBank/DDBJ whole genome shotgun (WGS) entry which is preliminary data.</text>
</comment>
<name>A0AAD4RDR5_9BILA</name>
<feature type="signal peptide" evidence="1">
    <location>
        <begin position="1"/>
        <end position="21"/>
    </location>
</feature>
<feature type="chain" id="PRO_5042001080" evidence="1">
    <location>
        <begin position="22"/>
        <end position="105"/>
    </location>
</feature>
<evidence type="ECO:0000313" key="3">
    <source>
        <dbReference type="EMBL" id="KAI1729006.1"/>
    </source>
</evidence>
<evidence type="ECO:0000256" key="1">
    <source>
        <dbReference type="SAM" id="SignalP"/>
    </source>
</evidence>
<protein>
    <submittedName>
        <fullName evidence="3">DB module domain-containing protein</fullName>
    </submittedName>
</protein>